<organism evidence="3 4">
    <name type="scientific">candidate division CSSED10-310 bacterium</name>
    <dbReference type="NCBI Taxonomy" id="2855610"/>
    <lineage>
        <taxon>Bacteria</taxon>
        <taxon>Bacteria division CSSED10-310</taxon>
    </lineage>
</organism>
<keyword evidence="4" id="KW-1185">Reference proteome</keyword>
<feature type="binding site" evidence="2">
    <location>
        <position position="93"/>
    </location>
    <ligand>
        <name>Fe cation</name>
        <dbReference type="ChEBI" id="CHEBI:24875"/>
    </ligand>
</feature>
<feature type="active site" evidence="2">
    <location>
        <position position="136"/>
    </location>
</feature>
<dbReference type="EMBL" id="JBHPBY010000049">
    <property type="protein sequence ID" value="MFC1849627.1"/>
    <property type="molecule type" value="Genomic_DNA"/>
</dbReference>
<dbReference type="Proteomes" id="UP001594351">
    <property type="component" value="Unassembled WGS sequence"/>
</dbReference>
<evidence type="ECO:0000313" key="3">
    <source>
        <dbReference type="EMBL" id="MFC1849627.1"/>
    </source>
</evidence>
<dbReference type="PANTHER" id="PTHR10458">
    <property type="entry name" value="PEPTIDE DEFORMYLASE"/>
    <property type="match status" value="1"/>
</dbReference>
<dbReference type="PANTHER" id="PTHR10458:SF22">
    <property type="entry name" value="PEPTIDE DEFORMYLASE"/>
    <property type="match status" value="1"/>
</dbReference>
<keyword evidence="2" id="KW-0479">Metal-binding</keyword>
<keyword evidence="2" id="KW-0648">Protein biosynthesis</keyword>
<dbReference type="InterPro" id="IPR036821">
    <property type="entry name" value="Peptide_deformylase_sf"/>
</dbReference>
<dbReference type="Gene3D" id="3.90.45.10">
    <property type="entry name" value="Peptide deformylase"/>
    <property type="match status" value="1"/>
</dbReference>
<dbReference type="NCBIfam" id="NF001159">
    <property type="entry name" value="PRK00150.1-3"/>
    <property type="match status" value="1"/>
</dbReference>
<dbReference type="InterPro" id="IPR023635">
    <property type="entry name" value="Peptide_deformylase"/>
</dbReference>
<protein>
    <recommendedName>
        <fullName evidence="2">Peptide deformylase</fullName>
        <shortName evidence="2">PDF</shortName>
        <ecNumber evidence="2">3.5.1.88</ecNumber>
    </recommendedName>
    <alternativeName>
        <fullName evidence="2">Polypeptide deformylase</fullName>
    </alternativeName>
</protein>
<sequence length="188" mass="21337">MTILAVRTFNDPILRKKAQKIAAITPHIKKLAQDMLETMYLSKGIGLAGPQVGISESIITIDISQDGESLNPMPLINPEIIKTRGQCEYEEGCLSVPGFRGSIVRPEQITVRYSTLEGEVMTLPVKGLLARVIQHEMDHLNGILFTDFLDQNWWDSEEGKQMELDHPKFMRETQYRVEKNKQPITQSK</sequence>
<comment type="caution">
    <text evidence="3">The sequence shown here is derived from an EMBL/GenBank/DDBJ whole genome shotgun (WGS) entry which is preliminary data.</text>
</comment>
<dbReference type="NCBIfam" id="TIGR00079">
    <property type="entry name" value="pept_deformyl"/>
    <property type="match status" value="1"/>
</dbReference>
<dbReference type="GO" id="GO:0042586">
    <property type="term" value="F:peptide deformylase activity"/>
    <property type="evidence" value="ECO:0007669"/>
    <property type="project" value="UniProtKB-EC"/>
</dbReference>
<feature type="binding site" evidence="2">
    <location>
        <position position="135"/>
    </location>
    <ligand>
        <name>Fe cation</name>
        <dbReference type="ChEBI" id="CHEBI:24875"/>
    </ligand>
</feature>
<gene>
    <name evidence="2 3" type="primary">def</name>
    <name evidence="3" type="ORF">ACFL27_05400</name>
</gene>
<dbReference type="EC" id="3.5.1.88" evidence="2"/>
<comment type="catalytic activity">
    <reaction evidence="2">
        <text>N-terminal N-formyl-L-methionyl-[peptide] + H2O = N-terminal L-methionyl-[peptide] + formate</text>
        <dbReference type="Rhea" id="RHEA:24420"/>
        <dbReference type="Rhea" id="RHEA-COMP:10639"/>
        <dbReference type="Rhea" id="RHEA-COMP:10640"/>
        <dbReference type="ChEBI" id="CHEBI:15377"/>
        <dbReference type="ChEBI" id="CHEBI:15740"/>
        <dbReference type="ChEBI" id="CHEBI:49298"/>
        <dbReference type="ChEBI" id="CHEBI:64731"/>
        <dbReference type="EC" id="3.5.1.88"/>
    </reaction>
</comment>
<dbReference type="HAMAP" id="MF_00163">
    <property type="entry name" value="Pep_deformylase"/>
    <property type="match status" value="1"/>
</dbReference>
<name>A0ABV6YTT9_UNCC1</name>
<feature type="binding site" evidence="2">
    <location>
        <position position="139"/>
    </location>
    <ligand>
        <name>Fe cation</name>
        <dbReference type="ChEBI" id="CHEBI:24875"/>
    </ligand>
</feature>
<comment type="function">
    <text evidence="2">Removes the formyl group from the N-terminal Met of newly synthesized proteins. Requires at least a dipeptide for an efficient rate of reaction. N-terminal L-methionine is a prerequisite for activity but the enzyme has broad specificity at other positions.</text>
</comment>
<reference evidence="3 4" key="1">
    <citation type="submission" date="2024-09" db="EMBL/GenBank/DDBJ databases">
        <title>Laminarin stimulates single cell rates of sulfate reduction while oxygen inhibits transcriptomic activity in coastal marine sediment.</title>
        <authorList>
            <person name="Lindsay M."/>
            <person name="Orcutt B."/>
            <person name="Emerson D."/>
            <person name="Stepanauskas R."/>
            <person name="D'Angelo T."/>
        </authorList>
    </citation>
    <scope>NUCLEOTIDE SEQUENCE [LARGE SCALE GENOMIC DNA]</scope>
    <source>
        <strain evidence="3">SAG AM-311-K15</strain>
    </source>
</reference>
<evidence type="ECO:0000256" key="1">
    <source>
        <dbReference type="ARBA" id="ARBA00010759"/>
    </source>
</evidence>
<dbReference type="SUPFAM" id="SSF56420">
    <property type="entry name" value="Peptide deformylase"/>
    <property type="match status" value="1"/>
</dbReference>
<dbReference type="CDD" id="cd00487">
    <property type="entry name" value="Pep_deformylase"/>
    <property type="match status" value="1"/>
</dbReference>
<dbReference type="PRINTS" id="PR01576">
    <property type="entry name" value="PDEFORMYLASE"/>
</dbReference>
<comment type="similarity">
    <text evidence="1 2">Belongs to the polypeptide deformylase family.</text>
</comment>
<evidence type="ECO:0000256" key="2">
    <source>
        <dbReference type="HAMAP-Rule" id="MF_00163"/>
    </source>
</evidence>
<evidence type="ECO:0000313" key="4">
    <source>
        <dbReference type="Proteomes" id="UP001594351"/>
    </source>
</evidence>
<proteinExistence type="inferred from homology"/>
<accession>A0ABV6YTT9</accession>
<comment type="cofactor">
    <cofactor evidence="2">
        <name>Fe(2+)</name>
        <dbReference type="ChEBI" id="CHEBI:29033"/>
    </cofactor>
    <text evidence="2">Binds 1 Fe(2+) ion.</text>
</comment>
<dbReference type="Pfam" id="PF01327">
    <property type="entry name" value="Pep_deformylase"/>
    <property type="match status" value="1"/>
</dbReference>
<dbReference type="PIRSF" id="PIRSF004749">
    <property type="entry name" value="Pep_def"/>
    <property type="match status" value="1"/>
</dbReference>
<keyword evidence="2" id="KW-0408">Iron</keyword>
<keyword evidence="2 3" id="KW-0378">Hydrolase</keyword>